<dbReference type="AlphaFoldDB" id="A0A0A9F9D1"/>
<proteinExistence type="predicted"/>
<feature type="compositionally biased region" description="Low complexity" evidence="1">
    <location>
        <begin position="1"/>
        <end position="15"/>
    </location>
</feature>
<organism evidence="2">
    <name type="scientific">Arundo donax</name>
    <name type="common">Giant reed</name>
    <name type="synonym">Donax arundinaceus</name>
    <dbReference type="NCBI Taxonomy" id="35708"/>
    <lineage>
        <taxon>Eukaryota</taxon>
        <taxon>Viridiplantae</taxon>
        <taxon>Streptophyta</taxon>
        <taxon>Embryophyta</taxon>
        <taxon>Tracheophyta</taxon>
        <taxon>Spermatophyta</taxon>
        <taxon>Magnoliopsida</taxon>
        <taxon>Liliopsida</taxon>
        <taxon>Poales</taxon>
        <taxon>Poaceae</taxon>
        <taxon>PACMAD clade</taxon>
        <taxon>Arundinoideae</taxon>
        <taxon>Arundineae</taxon>
        <taxon>Arundo</taxon>
    </lineage>
</organism>
<feature type="region of interest" description="Disordered" evidence="1">
    <location>
        <begin position="1"/>
        <end position="84"/>
    </location>
</feature>
<dbReference type="EMBL" id="GBRH01188944">
    <property type="protein sequence ID" value="JAE08952.1"/>
    <property type="molecule type" value="Transcribed_RNA"/>
</dbReference>
<feature type="compositionally biased region" description="Basic residues" evidence="1">
    <location>
        <begin position="16"/>
        <end position="62"/>
    </location>
</feature>
<evidence type="ECO:0000256" key="1">
    <source>
        <dbReference type="SAM" id="MobiDB-lite"/>
    </source>
</evidence>
<reference evidence="2" key="1">
    <citation type="submission" date="2014-09" db="EMBL/GenBank/DDBJ databases">
        <authorList>
            <person name="Magalhaes I.L.F."/>
            <person name="Oliveira U."/>
            <person name="Santos F.R."/>
            <person name="Vidigal T.H.D.A."/>
            <person name="Brescovit A.D."/>
            <person name="Santos A.J."/>
        </authorList>
    </citation>
    <scope>NUCLEOTIDE SEQUENCE</scope>
    <source>
        <tissue evidence="2">Shoot tissue taken approximately 20 cm above the soil surface</tissue>
    </source>
</reference>
<reference evidence="2" key="2">
    <citation type="journal article" date="2015" name="Data Brief">
        <title>Shoot transcriptome of the giant reed, Arundo donax.</title>
        <authorList>
            <person name="Barrero R.A."/>
            <person name="Guerrero F.D."/>
            <person name="Moolhuijzen P."/>
            <person name="Goolsby J.A."/>
            <person name="Tidwell J."/>
            <person name="Bellgard S.E."/>
            <person name="Bellgard M.I."/>
        </authorList>
    </citation>
    <scope>NUCLEOTIDE SEQUENCE</scope>
    <source>
        <tissue evidence="2">Shoot tissue taken approximately 20 cm above the soil surface</tissue>
    </source>
</reference>
<evidence type="ECO:0000313" key="2">
    <source>
        <dbReference type="EMBL" id="JAE08952.1"/>
    </source>
</evidence>
<protein>
    <submittedName>
        <fullName evidence="2">Uncharacterized protein</fullName>
    </submittedName>
</protein>
<accession>A0A0A9F9D1</accession>
<sequence length="210" mass="24071">MGSRAAGVRGLVRMGRVPRRRRHGARRRARPPRLAQHRRRRAPRVGLRRRGRRPRHPLHRPLRAPPRGVPLLRRRRAPGARRQVATRGIRGLLPQLRRSLPRLLWIHHYGCDREPGSQRRASVPVVPTGERRLLRPRRVPVLRQVHAGPAEAARRVFRAAAVGSVRPARWPAVRRVAGGLRLLQGGRWLLEDRVRELLPVLVRRGAPGAR</sequence>
<name>A0A0A9F9D1_ARUDO</name>